<dbReference type="eggNOG" id="COG5614">
    <property type="taxonomic scope" value="Bacteria"/>
</dbReference>
<dbReference type="Pfam" id="PF05521">
    <property type="entry name" value="Phage_HCP"/>
    <property type="match status" value="1"/>
</dbReference>
<protein>
    <submittedName>
        <fullName evidence="1">Putative phage head-tail adaptor</fullName>
    </submittedName>
</protein>
<evidence type="ECO:0000313" key="1">
    <source>
        <dbReference type="EMBL" id="ERL54954.1"/>
    </source>
</evidence>
<organism evidence="1 2">
    <name type="scientific">Psychrobacter aquaticus CMS 56</name>
    <dbReference type="NCBI Taxonomy" id="1354303"/>
    <lineage>
        <taxon>Bacteria</taxon>
        <taxon>Pseudomonadati</taxon>
        <taxon>Pseudomonadota</taxon>
        <taxon>Gammaproteobacteria</taxon>
        <taxon>Moraxellales</taxon>
        <taxon>Moraxellaceae</taxon>
        <taxon>Psychrobacter</taxon>
    </lineage>
</organism>
<comment type="caution">
    <text evidence="1">The sequence shown here is derived from an EMBL/GenBank/DDBJ whole genome shotgun (WGS) entry which is preliminary data.</text>
</comment>
<evidence type="ECO:0000313" key="2">
    <source>
        <dbReference type="Proteomes" id="UP000016761"/>
    </source>
</evidence>
<dbReference type="InterPro" id="IPR038666">
    <property type="entry name" value="SSP1_head-tail_sf"/>
</dbReference>
<name>U4T8A0_9GAMM</name>
<sequence length="118" mass="13104">MAVNAGELRHRVTIQSYVKGGRDDDGYDLPSEWIDYKKAYAKITPLSTKDLISAQAADSEITARMKVRYSAGLDIDTTMRVIWKGRLFAISSQGLDDSDSGLEYTTFNLSGGVEQFKD</sequence>
<proteinExistence type="predicted"/>
<keyword evidence="2" id="KW-1185">Reference proteome</keyword>
<gene>
    <name evidence="1" type="ORF">M917_2300</name>
</gene>
<dbReference type="PATRIC" id="fig|1354303.4.peg.2266"/>
<dbReference type="Proteomes" id="UP000016761">
    <property type="component" value="Unassembled WGS sequence"/>
</dbReference>
<dbReference type="RefSeq" id="WP_021814923.1">
    <property type="nucleotide sequence ID" value="NZ_AUSW01000034.1"/>
</dbReference>
<accession>U4T8A0</accession>
<dbReference type="InterPro" id="IPR008767">
    <property type="entry name" value="Phage_SPP1_head-tail_adaptor"/>
</dbReference>
<dbReference type="EMBL" id="AUSW01000034">
    <property type="protein sequence ID" value="ERL54954.1"/>
    <property type="molecule type" value="Genomic_DNA"/>
</dbReference>
<reference evidence="1 2" key="1">
    <citation type="journal article" date="2013" name="Genome Announc.">
        <title>Draft Genome Sequence of Psychrobacter aquaticus Strain CMS 56T, Isolated from a Cyanobacterial Mat Sample Collected from Water Bodies in the McMurdo Dry Valley Region of Antarctica.</title>
        <authorList>
            <person name="Reddy G.S."/>
            <person name="Ara S."/>
            <person name="Singh A."/>
            <person name="Kumar Pinnaka A."/>
            <person name="Shivaji S."/>
        </authorList>
    </citation>
    <scope>NUCLEOTIDE SEQUENCE [LARGE SCALE GENOMIC DNA]</scope>
    <source>
        <strain evidence="1 2">CMS 56</strain>
    </source>
</reference>
<dbReference type="STRING" id="1354303.M917_2300"/>
<dbReference type="OrthoDB" id="8640229at2"/>
<dbReference type="Gene3D" id="2.40.10.270">
    <property type="entry name" value="Bacteriophage SPP1 head-tail adaptor protein"/>
    <property type="match status" value="1"/>
</dbReference>
<dbReference type="AlphaFoldDB" id="U4T8A0"/>
<dbReference type="NCBIfam" id="TIGR01563">
    <property type="entry name" value="gp16_SPP1"/>
    <property type="match status" value="1"/>
</dbReference>